<evidence type="ECO:0000256" key="8">
    <source>
        <dbReference type="ARBA" id="ARBA00022840"/>
    </source>
</evidence>
<feature type="binding site" evidence="11">
    <location>
        <position position="166"/>
    </location>
    <ligand>
        <name>ATP</name>
        <dbReference type="ChEBI" id="CHEBI:30616"/>
    </ligand>
</feature>
<evidence type="ECO:0000313" key="13">
    <source>
        <dbReference type="Proteomes" id="UP000245048"/>
    </source>
</evidence>
<dbReference type="CDD" id="cd01170">
    <property type="entry name" value="THZ_kinase"/>
    <property type="match status" value="1"/>
</dbReference>
<dbReference type="Gene3D" id="3.40.1190.20">
    <property type="match status" value="1"/>
</dbReference>
<dbReference type="InterPro" id="IPR000417">
    <property type="entry name" value="Hyethyz_kinase"/>
</dbReference>
<organism evidence="12 13">
    <name type="scientific">Teichococcus aestuarii</name>
    <dbReference type="NCBI Taxonomy" id="568898"/>
    <lineage>
        <taxon>Bacteria</taxon>
        <taxon>Pseudomonadati</taxon>
        <taxon>Pseudomonadota</taxon>
        <taxon>Alphaproteobacteria</taxon>
        <taxon>Acetobacterales</taxon>
        <taxon>Roseomonadaceae</taxon>
        <taxon>Roseomonas</taxon>
    </lineage>
</organism>
<name>A0A2U1V3Y4_9PROT</name>
<dbReference type="InterPro" id="IPR029056">
    <property type="entry name" value="Ribokinase-like"/>
</dbReference>
<evidence type="ECO:0000313" key="12">
    <source>
        <dbReference type="EMBL" id="PWC28602.1"/>
    </source>
</evidence>
<evidence type="ECO:0000256" key="5">
    <source>
        <dbReference type="ARBA" id="ARBA00022723"/>
    </source>
</evidence>
<evidence type="ECO:0000256" key="9">
    <source>
        <dbReference type="ARBA" id="ARBA00022842"/>
    </source>
</evidence>
<keyword evidence="4 11" id="KW-0808">Transferase</keyword>
<dbReference type="PIRSF" id="PIRSF000513">
    <property type="entry name" value="Thz_kinase"/>
    <property type="match status" value="1"/>
</dbReference>
<dbReference type="Pfam" id="PF02110">
    <property type="entry name" value="HK"/>
    <property type="match status" value="1"/>
</dbReference>
<dbReference type="EC" id="2.7.1.50" evidence="11"/>
<dbReference type="OrthoDB" id="8909021at2"/>
<evidence type="ECO:0000256" key="6">
    <source>
        <dbReference type="ARBA" id="ARBA00022741"/>
    </source>
</evidence>
<comment type="similarity">
    <text evidence="11">Belongs to the Thz kinase family.</text>
</comment>
<dbReference type="SUPFAM" id="SSF53613">
    <property type="entry name" value="Ribokinase-like"/>
    <property type="match status" value="1"/>
</dbReference>
<comment type="catalytic activity">
    <reaction evidence="1 11">
        <text>5-(2-hydroxyethyl)-4-methylthiazole + ATP = 4-methyl-5-(2-phosphooxyethyl)-thiazole + ADP + H(+)</text>
        <dbReference type="Rhea" id="RHEA:24212"/>
        <dbReference type="ChEBI" id="CHEBI:15378"/>
        <dbReference type="ChEBI" id="CHEBI:17957"/>
        <dbReference type="ChEBI" id="CHEBI:30616"/>
        <dbReference type="ChEBI" id="CHEBI:58296"/>
        <dbReference type="ChEBI" id="CHEBI:456216"/>
        <dbReference type="EC" id="2.7.1.50"/>
    </reaction>
</comment>
<feature type="binding site" evidence="11">
    <location>
        <position position="44"/>
    </location>
    <ligand>
        <name>substrate</name>
    </ligand>
</feature>
<keyword evidence="13" id="KW-1185">Reference proteome</keyword>
<dbReference type="GO" id="GO:0005524">
    <property type="term" value="F:ATP binding"/>
    <property type="evidence" value="ECO:0007669"/>
    <property type="project" value="UniProtKB-UniRule"/>
</dbReference>
<accession>A0A2U1V3Y4</accession>
<comment type="function">
    <text evidence="11">Catalyzes the phosphorylation of the hydroxyl group of 4-methyl-5-beta-hydroxyethylthiazole (THZ).</text>
</comment>
<reference evidence="13" key="1">
    <citation type="submission" date="2017-10" db="EMBL/GenBank/DDBJ databases">
        <authorList>
            <person name="Toshchakov S.V."/>
            <person name="Goeva M.A."/>
        </authorList>
    </citation>
    <scope>NUCLEOTIDE SEQUENCE [LARGE SCALE GENOMIC DNA]</scope>
    <source>
        <strain evidence="13">JR1/69-1-13</strain>
    </source>
</reference>
<dbReference type="GO" id="GO:0004417">
    <property type="term" value="F:hydroxyethylthiazole kinase activity"/>
    <property type="evidence" value="ECO:0007669"/>
    <property type="project" value="UniProtKB-UniRule"/>
</dbReference>
<proteinExistence type="inferred from homology"/>
<feature type="binding site" evidence="11">
    <location>
        <position position="119"/>
    </location>
    <ligand>
        <name>ATP</name>
        <dbReference type="ChEBI" id="CHEBI:30616"/>
    </ligand>
</feature>
<evidence type="ECO:0000256" key="1">
    <source>
        <dbReference type="ARBA" id="ARBA00001771"/>
    </source>
</evidence>
<dbReference type="GO" id="GO:0000287">
    <property type="term" value="F:magnesium ion binding"/>
    <property type="evidence" value="ECO:0007669"/>
    <property type="project" value="UniProtKB-UniRule"/>
</dbReference>
<evidence type="ECO:0000256" key="7">
    <source>
        <dbReference type="ARBA" id="ARBA00022777"/>
    </source>
</evidence>
<keyword evidence="8 11" id="KW-0067">ATP-binding</keyword>
<dbReference type="GO" id="GO:0009228">
    <property type="term" value="P:thiamine biosynthetic process"/>
    <property type="evidence" value="ECO:0007669"/>
    <property type="project" value="UniProtKB-KW"/>
</dbReference>
<evidence type="ECO:0000256" key="11">
    <source>
        <dbReference type="HAMAP-Rule" id="MF_00228"/>
    </source>
</evidence>
<dbReference type="NCBIfam" id="NF006830">
    <property type="entry name" value="PRK09355.1"/>
    <property type="match status" value="1"/>
</dbReference>
<dbReference type="Proteomes" id="UP000245048">
    <property type="component" value="Unassembled WGS sequence"/>
</dbReference>
<comment type="pathway">
    <text evidence="3 11">Cofactor biosynthesis; thiamine diphosphate biosynthesis; 4-methyl-5-(2-phosphoethyl)-thiazole from 5-(2-hydroxyethyl)-4-methylthiazole: step 1/1.</text>
</comment>
<dbReference type="HAMAP" id="MF_00228">
    <property type="entry name" value="Thz_kinase"/>
    <property type="match status" value="1"/>
</dbReference>
<keyword evidence="6 11" id="KW-0547">Nucleotide-binding</keyword>
<dbReference type="UniPathway" id="UPA00060">
    <property type="reaction ID" value="UER00139"/>
</dbReference>
<comment type="cofactor">
    <cofactor evidence="2 11">
        <name>Mg(2+)</name>
        <dbReference type="ChEBI" id="CHEBI:18420"/>
    </cofactor>
</comment>
<protein>
    <recommendedName>
        <fullName evidence="11">Hydroxyethylthiazole kinase</fullName>
        <ecNumber evidence="11">2.7.1.50</ecNumber>
    </recommendedName>
    <alternativeName>
        <fullName evidence="11">4-methyl-5-beta-hydroxyethylthiazole kinase</fullName>
        <shortName evidence="11">TH kinase</shortName>
        <shortName evidence="11">Thz kinase</shortName>
    </alternativeName>
</protein>
<dbReference type="PRINTS" id="PR01099">
    <property type="entry name" value="HYETHTZKNASE"/>
</dbReference>
<gene>
    <name evidence="11" type="primary">thiM</name>
    <name evidence="12" type="ORF">CR165_12340</name>
</gene>
<keyword evidence="5 11" id="KW-0479">Metal-binding</keyword>
<evidence type="ECO:0000256" key="10">
    <source>
        <dbReference type="ARBA" id="ARBA00022977"/>
    </source>
</evidence>
<sequence>MPRQAAAALERLRLATPLVHNITNVVVANVTANALLAVGASPAMVQAEEEVADFAPHAAALVVNIGTLTAPQLRAMRRAVPAARAAGVPWVLDPVAAGATPFRLAAAQEMAALRPAVLRGNASEILAVAGEAGLASRGVDSAHPTAMAHAAAARLARALGITVAVTGAVDHVTDGERAVAVANGHPLLTRVTGMGCTATALIGAFLGAGLPGMAAAVAGLATLGVAAERAAGQACGPGSFQVALLDALHALEAPALAASARLAPAPAGG</sequence>
<comment type="caution">
    <text evidence="12">The sequence shown here is derived from an EMBL/GenBank/DDBJ whole genome shotgun (WGS) entry which is preliminary data.</text>
</comment>
<dbReference type="EMBL" id="PDOA01000007">
    <property type="protein sequence ID" value="PWC28602.1"/>
    <property type="molecule type" value="Genomic_DNA"/>
</dbReference>
<evidence type="ECO:0000256" key="3">
    <source>
        <dbReference type="ARBA" id="ARBA00004868"/>
    </source>
</evidence>
<keyword evidence="9 11" id="KW-0460">Magnesium</keyword>
<keyword evidence="10 11" id="KW-0784">Thiamine biosynthesis</keyword>
<keyword evidence="7 11" id="KW-0418">Kinase</keyword>
<feature type="binding site" evidence="11">
    <location>
        <position position="193"/>
    </location>
    <ligand>
        <name>substrate</name>
    </ligand>
</feature>
<dbReference type="GO" id="GO:0009229">
    <property type="term" value="P:thiamine diphosphate biosynthetic process"/>
    <property type="evidence" value="ECO:0007669"/>
    <property type="project" value="UniProtKB-UniRule"/>
</dbReference>
<dbReference type="AlphaFoldDB" id="A0A2U1V3Y4"/>
<evidence type="ECO:0000256" key="2">
    <source>
        <dbReference type="ARBA" id="ARBA00001946"/>
    </source>
</evidence>
<evidence type="ECO:0000256" key="4">
    <source>
        <dbReference type="ARBA" id="ARBA00022679"/>
    </source>
</evidence>